<dbReference type="InterPro" id="IPR020094">
    <property type="entry name" value="TruA/RsuA/RluB/E/F_N"/>
</dbReference>
<dbReference type="InterPro" id="IPR041707">
    <property type="entry name" value="Pus3-like"/>
</dbReference>
<dbReference type="Pfam" id="PF01416">
    <property type="entry name" value="PseudoU_synth_1"/>
    <property type="match status" value="1"/>
</dbReference>
<dbReference type="SUPFAM" id="SSF55120">
    <property type="entry name" value="Pseudouridine synthase"/>
    <property type="match status" value="1"/>
</dbReference>
<dbReference type="EMBL" id="NDIQ01000021">
    <property type="protein sequence ID" value="PRT54916.1"/>
    <property type="molecule type" value="Genomic_DNA"/>
</dbReference>
<dbReference type="GO" id="GO:0005737">
    <property type="term" value="C:cytoplasm"/>
    <property type="evidence" value="ECO:0007669"/>
    <property type="project" value="TreeGrafter"/>
</dbReference>
<dbReference type="CDD" id="cd02569">
    <property type="entry name" value="PseudoU_synth_ScPus3"/>
    <property type="match status" value="1"/>
</dbReference>
<evidence type="ECO:0000313" key="6">
    <source>
        <dbReference type="Proteomes" id="UP000238350"/>
    </source>
</evidence>
<dbReference type="FunFam" id="3.30.70.580:FF:000020">
    <property type="entry name" value="tRNA pseudouridine synthase"/>
    <property type="match status" value="1"/>
</dbReference>
<keyword evidence="2" id="KW-0819">tRNA processing</keyword>
<evidence type="ECO:0000313" key="5">
    <source>
        <dbReference type="EMBL" id="PRT54916.1"/>
    </source>
</evidence>
<keyword evidence="3" id="KW-0413">Isomerase</keyword>
<dbReference type="Proteomes" id="UP000238350">
    <property type="component" value="Unassembled WGS sequence"/>
</dbReference>
<evidence type="ECO:0000256" key="2">
    <source>
        <dbReference type="ARBA" id="ARBA00022694"/>
    </source>
</evidence>
<dbReference type="PANTHER" id="PTHR11142">
    <property type="entry name" value="PSEUDOURIDYLATE SYNTHASE"/>
    <property type="match status" value="1"/>
</dbReference>
<dbReference type="Gene3D" id="3.30.70.580">
    <property type="entry name" value="Pseudouridine synthase I, catalytic domain, N-terminal subdomain"/>
    <property type="match status" value="1"/>
</dbReference>
<dbReference type="NCBIfam" id="TIGR00071">
    <property type="entry name" value="hisT_truA"/>
    <property type="match status" value="1"/>
</dbReference>
<dbReference type="GO" id="GO:1990481">
    <property type="term" value="P:mRNA pseudouridine synthesis"/>
    <property type="evidence" value="ECO:0007669"/>
    <property type="project" value="TreeGrafter"/>
</dbReference>
<organism evidence="5 6">
    <name type="scientific">Wickerhamiella sorbophila</name>
    <dbReference type="NCBI Taxonomy" id="45607"/>
    <lineage>
        <taxon>Eukaryota</taxon>
        <taxon>Fungi</taxon>
        <taxon>Dikarya</taxon>
        <taxon>Ascomycota</taxon>
        <taxon>Saccharomycotina</taxon>
        <taxon>Dipodascomycetes</taxon>
        <taxon>Dipodascales</taxon>
        <taxon>Trichomonascaceae</taxon>
        <taxon>Wickerhamiella</taxon>
    </lineage>
</organism>
<comment type="caution">
    <text evidence="5">The sequence shown here is derived from an EMBL/GenBank/DDBJ whole genome shotgun (WGS) entry which is preliminary data.</text>
</comment>
<dbReference type="GO" id="GO:0005634">
    <property type="term" value="C:nucleus"/>
    <property type="evidence" value="ECO:0007669"/>
    <property type="project" value="TreeGrafter"/>
</dbReference>
<dbReference type="GO" id="GO:0031119">
    <property type="term" value="P:tRNA pseudouridine synthesis"/>
    <property type="evidence" value="ECO:0007669"/>
    <property type="project" value="TreeGrafter"/>
</dbReference>
<dbReference type="InterPro" id="IPR020095">
    <property type="entry name" value="PsdUridine_synth_TruA_C"/>
</dbReference>
<keyword evidence="6" id="KW-1185">Reference proteome</keyword>
<protein>
    <submittedName>
        <fullName evidence="5">tRNA pseudouridine(38/39) synthase</fullName>
    </submittedName>
</protein>
<dbReference type="InterPro" id="IPR001406">
    <property type="entry name" value="PsdUridine_synth_TruA"/>
</dbReference>
<dbReference type="STRING" id="45607.A0A2T0FIX1"/>
<dbReference type="PANTHER" id="PTHR11142:SF5">
    <property type="entry name" value="TRNA PSEUDOURIDINE(38_39) SYNTHASE"/>
    <property type="match status" value="1"/>
</dbReference>
<feature type="domain" description="Pseudouridine synthase I TruA alpha/beta" evidence="4">
    <location>
        <begin position="201"/>
        <end position="308"/>
    </location>
</feature>
<reference evidence="5 6" key="1">
    <citation type="submission" date="2017-04" db="EMBL/GenBank/DDBJ databases">
        <title>Genome sequencing of [Candida] sorbophila.</title>
        <authorList>
            <person name="Ahn J.O."/>
        </authorList>
    </citation>
    <scope>NUCLEOTIDE SEQUENCE [LARGE SCALE GENOMIC DNA]</scope>
    <source>
        <strain evidence="5 6">DS02</strain>
    </source>
</reference>
<dbReference type="OrthoDB" id="25767at2759"/>
<evidence type="ECO:0000259" key="4">
    <source>
        <dbReference type="Pfam" id="PF01416"/>
    </source>
</evidence>
<dbReference type="GeneID" id="36516284"/>
<dbReference type="Gene3D" id="3.30.70.660">
    <property type="entry name" value="Pseudouridine synthase I, catalytic domain, C-terminal subdomain"/>
    <property type="match status" value="1"/>
</dbReference>
<sequence length="400" mass="46578">MYRRMSTYEKWTKEALIARVLELENKTKPHVPKSSAKELPTKRAKQMDFSKYTTRPVAIRFAYLGWNYHGLAVQKDPKTPTVEQKILNALYKTRCIPSENPLDCNFSRCGRTDRDVSAMAQVISLNLRSNLSLEEQRDPANDSRELDYLKILNSHLPADILAYEICLRPPEGFDARFSCKYRHYRYFFNARDLDVEKMNEAAQLLIGEHDFRNLCKVDASKQITNFKRTILQAEIVHSTGDLHFLSLRGTAFLWNQVRSVMAILFIIGQGLEPVDVLSRLLDVDATPRRPAYEIAWGVPLVLYDCGFEEMEWKKSAYTTLEHVHNVYHEHWQKMVMAETMLQVVSPFSQPLPTGRLNVGEGINPRSKYVSLFQRQFLESPEVVNERWLRKQDEKQTDEKR</sequence>
<dbReference type="AlphaFoldDB" id="A0A2T0FIX1"/>
<gene>
    <name evidence="5" type="ORF">B9G98_02536</name>
</gene>
<dbReference type="GO" id="GO:0009982">
    <property type="term" value="F:pseudouridine synthase activity"/>
    <property type="evidence" value="ECO:0007669"/>
    <property type="project" value="InterPro"/>
</dbReference>
<proteinExistence type="inferred from homology"/>
<evidence type="ECO:0000256" key="1">
    <source>
        <dbReference type="ARBA" id="ARBA00009375"/>
    </source>
</evidence>
<dbReference type="InterPro" id="IPR020103">
    <property type="entry name" value="PsdUridine_synth_cat_dom_sf"/>
</dbReference>
<evidence type="ECO:0000256" key="3">
    <source>
        <dbReference type="ARBA" id="ARBA00023235"/>
    </source>
</evidence>
<dbReference type="RefSeq" id="XP_024664861.1">
    <property type="nucleotide sequence ID" value="XM_024809093.1"/>
</dbReference>
<accession>A0A2T0FIX1</accession>
<dbReference type="GO" id="GO:0003723">
    <property type="term" value="F:RNA binding"/>
    <property type="evidence" value="ECO:0007669"/>
    <property type="project" value="InterPro"/>
</dbReference>
<dbReference type="InterPro" id="IPR020097">
    <property type="entry name" value="PsdUridine_synth_TruA_a/b_dom"/>
</dbReference>
<comment type="similarity">
    <text evidence="1">Belongs to the tRNA pseudouridine synthase TruA family.</text>
</comment>
<dbReference type="HAMAP" id="MF_00171">
    <property type="entry name" value="TruA"/>
    <property type="match status" value="1"/>
</dbReference>
<name>A0A2T0FIX1_9ASCO</name>